<dbReference type="PANTHER" id="PTHR43798">
    <property type="entry name" value="MONOACYLGLYCEROL LIPASE"/>
    <property type="match status" value="1"/>
</dbReference>
<dbReference type="EMBL" id="SSXO01000006">
    <property type="protein sequence ID" value="TIH98714.1"/>
    <property type="molecule type" value="Genomic_DNA"/>
</dbReference>
<dbReference type="InterPro" id="IPR000073">
    <property type="entry name" value="AB_hydrolase_1"/>
</dbReference>
<sequence length="313" mass="34823">MCGKGTIMKHYPYHYHDLSNGERIAYRTAGSTGPYLLLIHGNLSSSTHFQHLMEALEQECQLIAVDMRGFGRSSYHKSLHALQDLAEDLLELMDALSISAYSILGWSTGGGVALEMAASRPTAIQRLFLLSSVGVQGYLPPSKSRLVSFNILPILANTNPALAKWNPVLQRIEYALKSGQESLMRKILSPLYQNTPISDEDFRLYMEAACQQRNYSDICLLLFTFNMTNRHNGFVAGNNRIQQVTCPVHILHGTSDDVVSLESAYLTAHYLSQATLQFFDAGHSILTDQPQALLASIRQALFDNSGRQITLKL</sequence>
<evidence type="ECO:0000313" key="2">
    <source>
        <dbReference type="EMBL" id="TIH98714.1"/>
    </source>
</evidence>
<accession>A0A4V4RW60</accession>
<evidence type="ECO:0000313" key="3">
    <source>
        <dbReference type="Proteomes" id="UP000305165"/>
    </source>
</evidence>
<keyword evidence="2" id="KW-0378">Hydrolase</keyword>
<comment type="caution">
    <text evidence="2">The sequence shown here is derived from an EMBL/GenBank/DDBJ whole genome shotgun (WGS) entry which is preliminary data.</text>
</comment>
<dbReference type="Proteomes" id="UP000305165">
    <property type="component" value="Unassembled WGS sequence"/>
</dbReference>
<feature type="domain" description="AB hydrolase-1" evidence="1">
    <location>
        <begin position="35"/>
        <end position="288"/>
    </location>
</feature>
<dbReference type="GO" id="GO:0016787">
    <property type="term" value="F:hydrolase activity"/>
    <property type="evidence" value="ECO:0007669"/>
    <property type="project" value="UniProtKB-KW"/>
</dbReference>
<evidence type="ECO:0000259" key="1">
    <source>
        <dbReference type="Pfam" id="PF00561"/>
    </source>
</evidence>
<dbReference type="PRINTS" id="PR00111">
    <property type="entry name" value="ABHYDROLASE"/>
</dbReference>
<dbReference type="Gene3D" id="3.40.50.1820">
    <property type="entry name" value="alpha/beta hydrolase"/>
    <property type="match status" value="1"/>
</dbReference>
<proteinExistence type="predicted"/>
<dbReference type="OrthoDB" id="252464at2"/>
<dbReference type="Pfam" id="PF00561">
    <property type="entry name" value="Abhydrolase_1"/>
    <property type="match status" value="1"/>
</dbReference>
<name>A0A4V4RW60_STRSU</name>
<dbReference type="PANTHER" id="PTHR43798:SF33">
    <property type="entry name" value="HYDROLASE, PUTATIVE (AFU_ORTHOLOGUE AFUA_2G14860)-RELATED"/>
    <property type="match status" value="1"/>
</dbReference>
<dbReference type="InterPro" id="IPR029058">
    <property type="entry name" value="AB_hydrolase_fold"/>
</dbReference>
<organism evidence="2 3">
    <name type="scientific">Streptococcus suis</name>
    <dbReference type="NCBI Taxonomy" id="1307"/>
    <lineage>
        <taxon>Bacteria</taxon>
        <taxon>Bacillati</taxon>
        <taxon>Bacillota</taxon>
        <taxon>Bacilli</taxon>
        <taxon>Lactobacillales</taxon>
        <taxon>Streptococcaceae</taxon>
        <taxon>Streptococcus</taxon>
    </lineage>
</organism>
<dbReference type="SUPFAM" id="SSF53474">
    <property type="entry name" value="alpha/beta-Hydrolases"/>
    <property type="match status" value="1"/>
</dbReference>
<dbReference type="AlphaFoldDB" id="A0A4V4RW60"/>
<protein>
    <submittedName>
        <fullName evidence="2">Alpha/beta hydrolase</fullName>
    </submittedName>
</protein>
<dbReference type="GO" id="GO:0016020">
    <property type="term" value="C:membrane"/>
    <property type="evidence" value="ECO:0007669"/>
    <property type="project" value="TreeGrafter"/>
</dbReference>
<reference evidence="2 3" key="1">
    <citation type="submission" date="2019-04" db="EMBL/GenBank/DDBJ databases">
        <title>Genome analysis of Streptococcus suis strain WUSS424.</title>
        <authorList>
            <person name="Chen H."/>
            <person name="Gao X."/>
            <person name="Wu Z."/>
        </authorList>
    </citation>
    <scope>NUCLEOTIDE SEQUENCE [LARGE SCALE GENOMIC DNA]</scope>
    <source>
        <strain evidence="2 3">WUSS424</strain>
    </source>
</reference>
<dbReference type="InterPro" id="IPR050266">
    <property type="entry name" value="AB_hydrolase_sf"/>
</dbReference>
<gene>
    <name evidence="2" type="ORF">FAJ39_09730</name>
</gene>